<dbReference type="InterPro" id="IPR058908">
    <property type="entry name" value="P29_C"/>
</dbReference>
<dbReference type="Pfam" id="PF25840">
    <property type="entry name" value="Ulvan_lyase_N"/>
    <property type="match status" value="1"/>
</dbReference>
<feature type="domain" description="Broad-specificity ulvan lyase C-terminal" evidence="2">
    <location>
        <begin position="359"/>
        <end position="578"/>
    </location>
</feature>
<evidence type="ECO:0000259" key="1">
    <source>
        <dbReference type="Pfam" id="PF25840"/>
    </source>
</evidence>
<dbReference type="InterPro" id="IPR058907">
    <property type="entry name" value="P29_N"/>
</dbReference>
<sequence length="597" mass="65821">MDNKLFSLVQHFCDTLIAHQELAEPSWRGGIRCPECRTIHGRCGDAIFPLYYMYTMTGKSKYATSARLLADYMRVLQQPDGSWLNESAGEWKGTTVFQLLSLCHAYDLLLKKGEQQEAETLLDMIEPAARWVSRVFGNGGKTNVNYYITSALVLLWASRIVDDSHYAAQAGELIKRYGLGQLTADGFLLGEKTAQRPFSRITGTVDIGYNLDMSLGAMAEYALMTGDAELKQRTVHALRKHLEMMYPDGSIDNSFGSRNYKWTLFGSKTAHGCQMAFLMLCGEDPAFYKAAELNADYLQKSMKAGRGMPGYGPHYKELFAQGCIHSVFNRADALAAALVYGQTPAQQDAVIPSQRVFGVKEHATIGVYHMRSHDWMGTVSCYHVYHAPAGGTISYLWHAKAGPVQLGSATKYERYEPYNMPAYPAASEQLITPRIEAVRQGMTCSNLYEYDAAASICANTAQPELEASGRLKYEADGARYDCGISYRIRYLFHESFVEKRYDVNVLMSCEQLAITEPIVSGANPVVSVEGETIGIPAGEAGVISVSGSGAGFELDGESLTKTAVSVFPSVIAVPLRWRTGPLPPGAYSFRVTIRLES</sequence>
<dbReference type="OrthoDB" id="2339489at2"/>
<dbReference type="Gene3D" id="1.50.10.100">
    <property type="entry name" value="Chondroitin AC/alginate lyase"/>
    <property type="match status" value="1"/>
</dbReference>
<evidence type="ECO:0000313" key="3">
    <source>
        <dbReference type="EMBL" id="TBL78997.1"/>
    </source>
</evidence>
<protein>
    <submittedName>
        <fullName evidence="3">Uncharacterized protein</fullName>
    </submittedName>
</protein>
<dbReference type="InterPro" id="IPR008929">
    <property type="entry name" value="Chondroitin_lyas"/>
</dbReference>
<gene>
    <name evidence="3" type="ORF">EYB31_12280</name>
</gene>
<reference evidence="3 4" key="1">
    <citation type="submission" date="2019-02" db="EMBL/GenBank/DDBJ databases">
        <title>Paenibacillus sp. nov., isolated from surface-sterilized tissue of Thalictrum simplex L.</title>
        <authorList>
            <person name="Tuo L."/>
        </authorList>
    </citation>
    <scope>NUCLEOTIDE SEQUENCE [LARGE SCALE GENOMIC DNA]</scope>
    <source>
        <strain evidence="3 4">N2SHLJ1</strain>
    </source>
</reference>
<evidence type="ECO:0000313" key="4">
    <source>
        <dbReference type="Proteomes" id="UP000293142"/>
    </source>
</evidence>
<dbReference type="SUPFAM" id="SSF48230">
    <property type="entry name" value="Chondroitin AC/alginate lyase"/>
    <property type="match status" value="1"/>
</dbReference>
<dbReference type="AlphaFoldDB" id="A0A4Q9DQT6"/>
<accession>A0A4Q9DQT6</accession>
<proteinExistence type="predicted"/>
<keyword evidence="4" id="KW-1185">Reference proteome</keyword>
<comment type="caution">
    <text evidence="3">The sequence shown here is derived from an EMBL/GenBank/DDBJ whole genome shotgun (WGS) entry which is preliminary data.</text>
</comment>
<name>A0A4Q9DQT6_9BACL</name>
<dbReference type="Pfam" id="PF25841">
    <property type="entry name" value="Ulvan_lyase_C"/>
    <property type="match status" value="1"/>
</dbReference>
<evidence type="ECO:0000259" key="2">
    <source>
        <dbReference type="Pfam" id="PF25841"/>
    </source>
</evidence>
<organism evidence="3 4">
    <name type="scientific">Paenibacillus thalictri</name>
    <dbReference type="NCBI Taxonomy" id="2527873"/>
    <lineage>
        <taxon>Bacteria</taxon>
        <taxon>Bacillati</taxon>
        <taxon>Bacillota</taxon>
        <taxon>Bacilli</taxon>
        <taxon>Bacillales</taxon>
        <taxon>Paenibacillaceae</taxon>
        <taxon>Paenibacillus</taxon>
    </lineage>
</organism>
<feature type="domain" description="Broad-specificity ulvan lyase N-terminal" evidence="1">
    <location>
        <begin position="9"/>
        <end position="350"/>
    </location>
</feature>
<dbReference type="EMBL" id="SIRE01000008">
    <property type="protein sequence ID" value="TBL78997.1"/>
    <property type="molecule type" value="Genomic_DNA"/>
</dbReference>
<dbReference type="Proteomes" id="UP000293142">
    <property type="component" value="Unassembled WGS sequence"/>
</dbReference>